<organism evidence="1 2">
    <name type="scientific">Deinococcus cellulosilyticus (strain DSM 18568 / NBRC 106333 / KACC 11606 / 5516J-15)</name>
    <dbReference type="NCBI Taxonomy" id="1223518"/>
    <lineage>
        <taxon>Bacteria</taxon>
        <taxon>Thermotogati</taxon>
        <taxon>Deinococcota</taxon>
        <taxon>Deinococci</taxon>
        <taxon>Deinococcales</taxon>
        <taxon>Deinococcaceae</taxon>
        <taxon>Deinococcus</taxon>
    </lineage>
</organism>
<dbReference type="AlphaFoldDB" id="A0A511N858"/>
<protein>
    <submittedName>
        <fullName evidence="1">Uncharacterized protein</fullName>
    </submittedName>
</protein>
<keyword evidence="2" id="KW-1185">Reference proteome</keyword>
<dbReference type="OrthoDB" id="3078306at2"/>
<proteinExistence type="predicted"/>
<dbReference type="Proteomes" id="UP000321306">
    <property type="component" value="Unassembled WGS sequence"/>
</dbReference>
<reference evidence="1 2" key="1">
    <citation type="submission" date="2019-07" db="EMBL/GenBank/DDBJ databases">
        <title>Whole genome shotgun sequence of Deinococcus cellulosilyticus NBRC 106333.</title>
        <authorList>
            <person name="Hosoyama A."/>
            <person name="Uohara A."/>
            <person name="Ohji S."/>
            <person name="Ichikawa N."/>
        </authorList>
    </citation>
    <scope>NUCLEOTIDE SEQUENCE [LARGE SCALE GENOMIC DNA]</scope>
    <source>
        <strain evidence="1 2">NBRC 106333</strain>
    </source>
</reference>
<evidence type="ECO:0000313" key="1">
    <source>
        <dbReference type="EMBL" id="GEM48697.1"/>
    </source>
</evidence>
<accession>A0A511N858</accession>
<evidence type="ECO:0000313" key="2">
    <source>
        <dbReference type="Proteomes" id="UP000321306"/>
    </source>
</evidence>
<comment type="caution">
    <text evidence="1">The sequence shown here is derived from an EMBL/GenBank/DDBJ whole genome shotgun (WGS) entry which is preliminary data.</text>
</comment>
<sequence>MSYDVQIQLGFPGELEALLARTLQDPIDLLPNTMHMLKALAHAAHARWVAYASGELALPDGRKMKRWTGQYASSITLTVEHPGGGVLVRYIIGSNDPKADWIENGTQAWDMREVLRHSHKARRNQDGKLYMIVPFRWGTPSSLAVGAYAGREMPEAVHSFMLSHTTPSMIVGTRDTPSVHDPSVNVQRNVYRWGDRLTHHDIADLGLDPETGIGAQLNGMVKMQNPQSSSLGSQYFTFRVITEDSEGWQHPGMQPYRISQHVHEWVQQQYPKLINEALNADIQRMQGG</sequence>
<dbReference type="RefSeq" id="WP_146887987.1">
    <property type="nucleotide sequence ID" value="NZ_BJXB01000023.1"/>
</dbReference>
<dbReference type="EMBL" id="BJXB01000023">
    <property type="protein sequence ID" value="GEM48697.1"/>
    <property type="molecule type" value="Genomic_DNA"/>
</dbReference>
<name>A0A511N858_DEIC1</name>
<gene>
    <name evidence="1" type="ORF">DC3_43320</name>
</gene>